<reference evidence="3" key="2">
    <citation type="submission" date="2025-09" db="UniProtKB">
        <authorList>
            <consortium name="Ensembl"/>
        </authorList>
    </citation>
    <scope>IDENTIFICATION</scope>
</reference>
<evidence type="ECO:0000256" key="1">
    <source>
        <dbReference type="SAM" id="Coils"/>
    </source>
</evidence>
<proteinExistence type="predicted"/>
<dbReference type="GO" id="GO:0007099">
    <property type="term" value="P:centriole replication"/>
    <property type="evidence" value="ECO:0007669"/>
    <property type="project" value="InterPro"/>
</dbReference>
<feature type="region of interest" description="Disordered" evidence="2">
    <location>
        <begin position="561"/>
        <end position="610"/>
    </location>
</feature>
<reference evidence="3" key="1">
    <citation type="submission" date="2025-08" db="UniProtKB">
        <authorList>
            <consortium name="Ensembl"/>
        </authorList>
    </citation>
    <scope>IDENTIFICATION</scope>
</reference>
<dbReference type="PANTHER" id="PTHR13594">
    <property type="entry name" value="CENTRIOLAR COILED-COIL PROTEIN OF 110 KDA"/>
    <property type="match status" value="1"/>
</dbReference>
<keyword evidence="1" id="KW-0175">Coiled coil</keyword>
<feature type="compositionally biased region" description="Polar residues" evidence="2">
    <location>
        <begin position="159"/>
        <end position="169"/>
    </location>
</feature>
<dbReference type="PANTHER" id="PTHR13594:SF2">
    <property type="entry name" value="SI:CH73-100L22.3"/>
    <property type="match status" value="1"/>
</dbReference>
<feature type="compositionally biased region" description="Polar residues" evidence="2">
    <location>
        <begin position="601"/>
        <end position="610"/>
    </location>
</feature>
<dbReference type="AlphaFoldDB" id="A0A8C6TY66"/>
<feature type="compositionally biased region" description="Basic and acidic residues" evidence="2">
    <location>
        <begin position="282"/>
        <end position="298"/>
    </location>
</feature>
<dbReference type="Ensembl" id="ENSNMLT00000027972.1">
    <property type="protein sequence ID" value="ENSNMLP00000025016.1"/>
    <property type="gene ID" value="ENSNMLG00000015999.1"/>
</dbReference>
<evidence type="ECO:0000256" key="2">
    <source>
        <dbReference type="SAM" id="MobiDB-lite"/>
    </source>
</evidence>
<feature type="compositionally biased region" description="Polar residues" evidence="2">
    <location>
        <begin position="239"/>
        <end position="249"/>
    </location>
</feature>
<protein>
    <recommendedName>
        <fullName evidence="5">Centriolar coiled-coil protein of 110 kDa-like</fullName>
    </recommendedName>
</protein>
<name>A0A8C6TY66_9GOBI</name>
<evidence type="ECO:0000313" key="3">
    <source>
        <dbReference type="Ensembl" id="ENSNMLP00000025016.1"/>
    </source>
</evidence>
<sequence>MDKKLEQKQGTQCQHLPAAFKDVRKYHKIPAPNFCRSPVSCKVQRPSSPYDKISQTEAVIKKPMSKEHKVEQSSSSTSPLNVAVESGVTCVLAKSSQHIDQLEFNLSGLKVLISDLESTLTENVDKSSSQSESQQTQLSQNDLAGWFGDVCHSQRSKSLDSVQSGNEKTSQMERTTEAINPQEKQLVMSMRRETGRTRLTDAQNTRRPSSAKCILSATQRMLIPDVFRNCLPETTTLNYVSSTSDTSNHLVMPKTDSDVGHDSRSTSLNQSYDVEAPSELWLQRERKPQTCEKNERTPESGGEGQGIGSKVKRRLQMPEDVQEEGDQQGRVLSRPSSYTPKAAARWHEGLDRVAEKEEQLRQIHAAQIRVLQEEHRRQQEQLLQALAARYRVLHSVSLPHSMSTSRLGDTVTFPTLSQPSPSPLPEHYRHLLSAAAKGFLTRRLLKTERVAQLVRTVGDTLQFLKAFQQQSPNKALCSRQDLMLQERVSLQLRATRYEIYDIFFSLSAGERMQLISMDRDLARERELRRRNGVCSQPKGKSSLSAATQKSLERKRGLIIQKKTAERHWGAGARTRHKPGFSAEQPLEARAGQFRANPQRVPKSTYTSRPR</sequence>
<feature type="coiled-coil region" evidence="1">
    <location>
        <begin position="354"/>
        <end position="388"/>
    </location>
</feature>
<feature type="compositionally biased region" description="Basic and acidic residues" evidence="2">
    <location>
        <begin position="255"/>
        <end position="264"/>
    </location>
</feature>
<organism evidence="3 4">
    <name type="scientific">Neogobius melanostomus</name>
    <name type="common">round goby</name>
    <dbReference type="NCBI Taxonomy" id="47308"/>
    <lineage>
        <taxon>Eukaryota</taxon>
        <taxon>Metazoa</taxon>
        <taxon>Chordata</taxon>
        <taxon>Craniata</taxon>
        <taxon>Vertebrata</taxon>
        <taxon>Euteleostomi</taxon>
        <taxon>Actinopterygii</taxon>
        <taxon>Neopterygii</taxon>
        <taxon>Teleostei</taxon>
        <taxon>Neoteleostei</taxon>
        <taxon>Acanthomorphata</taxon>
        <taxon>Gobiaria</taxon>
        <taxon>Gobiiformes</taxon>
        <taxon>Gobioidei</taxon>
        <taxon>Gobiidae</taxon>
        <taxon>Benthophilinae</taxon>
        <taxon>Neogobiini</taxon>
        <taxon>Neogobius</taxon>
    </lineage>
</organism>
<dbReference type="GO" id="GO:1903723">
    <property type="term" value="P:negative regulation of centriole elongation"/>
    <property type="evidence" value="ECO:0007669"/>
    <property type="project" value="TreeGrafter"/>
</dbReference>
<evidence type="ECO:0000313" key="4">
    <source>
        <dbReference type="Proteomes" id="UP000694523"/>
    </source>
</evidence>
<keyword evidence="4" id="KW-1185">Reference proteome</keyword>
<dbReference type="Proteomes" id="UP000694523">
    <property type="component" value="Unplaced"/>
</dbReference>
<dbReference type="GO" id="GO:0032053">
    <property type="term" value="P:ciliary basal body organization"/>
    <property type="evidence" value="ECO:0007669"/>
    <property type="project" value="TreeGrafter"/>
</dbReference>
<feature type="compositionally biased region" description="Polar residues" evidence="2">
    <location>
        <begin position="538"/>
        <end position="549"/>
    </location>
</feature>
<evidence type="ECO:0008006" key="5">
    <source>
        <dbReference type="Google" id="ProtNLM"/>
    </source>
</evidence>
<feature type="region of interest" description="Disordered" evidence="2">
    <location>
        <begin position="239"/>
        <end position="340"/>
    </location>
</feature>
<accession>A0A8C6TY66</accession>
<dbReference type="InterPro" id="IPR033207">
    <property type="entry name" value="CCP110"/>
</dbReference>
<feature type="region of interest" description="Disordered" evidence="2">
    <location>
        <begin position="157"/>
        <end position="182"/>
    </location>
</feature>
<feature type="region of interest" description="Disordered" evidence="2">
    <location>
        <begin position="530"/>
        <end position="549"/>
    </location>
</feature>
<dbReference type="GO" id="GO:0032465">
    <property type="term" value="P:regulation of cytokinesis"/>
    <property type="evidence" value="ECO:0007669"/>
    <property type="project" value="InterPro"/>
</dbReference>
<dbReference type="GO" id="GO:0005814">
    <property type="term" value="C:centriole"/>
    <property type="evidence" value="ECO:0007669"/>
    <property type="project" value="InterPro"/>
</dbReference>